<sequence length="143" mass="15619">MRDEAGEIAPEVVSEIRRGTTRLARRLRLERDQGGVSGTKMAVLVHLNTHGPSAPKAIAVAERRLPQSLTRSLAELEHDGLVERNDNEADARSSIISITEAGVEVLRQDMASRDAWLGTAMDDLSDLEVQVLLLGAQIMNRIA</sequence>
<dbReference type="PANTHER" id="PTHR39515">
    <property type="entry name" value="CONSERVED PROTEIN"/>
    <property type="match status" value="1"/>
</dbReference>
<evidence type="ECO:0000313" key="3">
    <source>
        <dbReference type="Proteomes" id="UP001501074"/>
    </source>
</evidence>
<dbReference type="SMART" id="SM00347">
    <property type="entry name" value="HTH_MARR"/>
    <property type="match status" value="1"/>
</dbReference>
<reference evidence="3" key="1">
    <citation type="journal article" date="2019" name="Int. J. Syst. Evol. Microbiol.">
        <title>The Global Catalogue of Microorganisms (GCM) 10K type strain sequencing project: providing services to taxonomists for standard genome sequencing and annotation.</title>
        <authorList>
            <consortium name="The Broad Institute Genomics Platform"/>
            <consortium name="The Broad Institute Genome Sequencing Center for Infectious Disease"/>
            <person name="Wu L."/>
            <person name="Ma J."/>
        </authorList>
    </citation>
    <scope>NUCLEOTIDE SEQUENCE [LARGE SCALE GENOMIC DNA]</scope>
    <source>
        <strain evidence="3">JCM 16902</strain>
    </source>
</reference>
<dbReference type="Gene3D" id="1.10.10.10">
    <property type="entry name" value="Winged helix-like DNA-binding domain superfamily/Winged helix DNA-binding domain"/>
    <property type="match status" value="1"/>
</dbReference>
<dbReference type="SUPFAM" id="SSF46785">
    <property type="entry name" value="Winged helix' DNA-binding domain"/>
    <property type="match status" value="1"/>
</dbReference>
<dbReference type="InterPro" id="IPR052526">
    <property type="entry name" value="HTH-type_Bedaq_tolerance"/>
</dbReference>
<feature type="domain" description="HTH marR-type" evidence="1">
    <location>
        <begin position="9"/>
        <end position="141"/>
    </location>
</feature>
<gene>
    <name evidence="2" type="ORF">GCM10022223_62730</name>
</gene>
<name>A0ABP7AMX0_9ACTN</name>
<proteinExistence type="predicted"/>
<dbReference type="RefSeq" id="WP_231488771.1">
    <property type="nucleotide sequence ID" value="NZ_BAAAZO010000012.1"/>
</dbReference>
<dbReference type="PANTHER" id="PTHR39515:SF2">
    <property type="entry name" value="HTH-TYPE TRANSCRIPTIONAL REGULATOR RV0880"/>
    <property type="match status" value="1"/>
</dbReference>
<comment type="caution">
    <text evidence="2">The sequence shown here is derived from an EMBL/GenBank/DDBJ whole genome shotgun (WGS) entry which is preliminary data.</text>
</comment>
<organism evidence="2 3">
    <name type="scientific">Kineosporia mesophila</name>
    <dbReference type="NCBI Taxonomy" id="566012"/>
    <lineage>
        <taxon>Bacteria</taxon>
        <taxon>Bacillati</taxon>
        <taxon>Actinomycetota</taxon>
        <taxon>Actinomycetes</taxon>
        <taxon>Kineosporiales</taxon>
        <taxon>Kineosporiaceae</taxon>
        <taxon>Kineosporia</taxon>
    </lineage>
</organism>
<keyword evidence="3" id="KW-1185">Reference proteome</keyword>
<dbReference type="Proteomes" id="UP001501074">
    <property type="component" value="Unassembled WGS sequence"/>
</dbReference>
<evidence type="ECO:0000259" key="1">
    <source>
        <dbReference type="PROSITE" id="PS50995"/>
    </source>
</evidence>
<protein>
    <recommendedName>
        <fullName evidence="1">HTH marR-type domain-containing protein</fullName>
    </recommendedName>
</protein>
<evidence type="ECO:0000313" key="2">
    <source>
        <dbReference type="EMBL" id="GAA3635743.1"/>
    </source>
</evidence>
<dbReference type="InterPro" id="IPR036388">
    <property type="entry name" value="WH-like_DNA-bd_sf"/>
</dbReference>
<accession>A0ABP7AMX0</accession>
<dbReference type="EMBL" id="BAAAZO010000012">
    <property type="protein sequence ID" value="GAA3635743.1"/>
    <property type="molecule type" value="Genomic_DNA"/>
</dbReference>
<dbReference type="Pfam" id="PF01047">
    <property type="entry name" value="MarR"/>
    <property type="match status" value="1"/>
</dbReference>
<dbReference type="InterPro" id="IPR036390">
    <property type="entry name" value="WH_DNA-bd_sf"/>
</dbReference>
<dbReference type="PROSITE" id="PS50995">
    <property type="entry name" value="HTH_MARR_2"/>
    <property type="match status" value="1"/>
</dbReference>
<dbReference type="InterPro" id="IPR000835">
    <property type="entry name" value="HTH_MarR-typ"/>
</dbReference>